<dbReference type="PANTHER" id="PTHR24171">
    <property type="entry name" value="ANKYRIN REPEAT DOMAIN-CONTAINING PROTEIN 39-RELATED"/>
    <property type="match status" value="1"/>
</dbReference>
<keyword evidence="6" id="KW-1185">Reference proteome</keyword>
<dbReference type="PROSITE" id="PS50297">
    <property type="entry name" value="ANK_REP_REGION"/>
    <property type="match status" value="2"/>
</dbReference>
<sequence length="119" mass="12036">MAGPEVDPDQLFELARAGADLLVEFVDAGVDADLADAQGNTFVMLAAYNGHGGLVRALAERGADVNRLNARGQSPLAGAVFKGEDDVIAALVAAGADPDAGSPSARATAQMFGRTLPDA</sequence>
<evidence type="ECO:0000256" key="1">
    <source>
        <dbReference type="ARBA" id="ARBA00022737"/>
    </source>
</evidence>
<name>A0A9W6D2G9_9MICO</name>
<dbReference type="EMBL" id="BSDP01000001">
    <property type="protein sequence ID" value="GLI28373.1"/>
    <property type="molecule type" value="Genomic_DNA"/>
</dbReference>
<dbReference type="AlphaFoldDB" id="A0A9W6D2G9"/>
<dbReference type="PROSITE" id="PS50088">
    <property type="entry name" value="ANK_REPEAT"/>
    <property type="match status" value="2"/>
</dbReference>
<dbReference type="Proteomes" id="UP001144396">
    <property type="component" value="Unassembled WGS sequence"/>
</dbReference>
<dbReference type="InterPro" id="IPR036770">
    <property type="entry name" value="Ankyrin_rpt-contain_sf"/>
</dbReference>
<evidence type="ECO:0000256" key="2">
    <source>
        <dbReference type="ARBA" id="ARBA00023043"/>
    </source>
</evidence>
<dbReference type="InterPro" id="IPR002110">
    <property type="entry name" value="Ankyrin_rpt"/>
</dbReference>
<feature type="repeat" description="ANK" evidence="3">
    <location>
        <begin position="71"/>
        <end position="103"/>
    </location>
</feature>
<feature type="repeat" description="ANK" evidence="3">
    <location>
        <begin position="38"/>
        <end position="70"/>
    </location>
</feature>
<evidence type="ECO:0000256" key="4">
    <source>
        <dbReference type="SAM" id="MobiDB-lite"/>
    </source>
</evidence>
<gene>
    <name evidence="5" type="ORF">ARHIZOSPH14_26150</name>
</gene>
<dbReference type="SUPFAM" id="SSF48403">
    <property type="entry name" value="Ankyrin repeat"/>
    <property type="match status" value="1"/>
</dbReference>
<dbReference type="SMART" id="SM00248">
    <property type="entry name" value="ANK"/>
    <property type="match status" value="2"/>
</dbReference>
<protein>
    <recommendedName>
        <fullName evidence="7">Ankyrin repeat domain-containing protein</fullName>
    </recommendedName>
</protein>
<evidence type="ECO:0000313" key="5">
    <source>
        <dbReference type="EMBL" id="GLI28373.1"/>
    </source>
</evidence>
<organism evidence="5 6">
    <name type="scientific">Agromyces rhizosphaerae</name>
    <dbReference type="NCBI Taxonomy" id="88374"/>
    <lineage>
        <taxon>Bacteria</taxon>
        <taxon>Bacillati</taxon>
        <taxon>Actinomycetota</taxon>
        <taxon>Actinomycetes</taxon>
        <taxon>Micrococcales</taxon>
        <taxon>Microbacteriaceae</taxon>
        <taxon>Agromyces</taxon>
    </lineage>
</organism>
<evidence type="ECO:0000256" key="3">
    <source>
        <dbReference type="PROSITE-ProRule" id="PRU00023"/>
    </source>
</evidence>
<evidence type="ECO:0008006" key="7">
    <source>
        <dbReference type="Google" id="ProtNLM"/>
    </source>
</evidence>
<dbReference type="Pfam" id="PF12796">
    <property type="entry name" value="Ank_2"/>
    <property type="match status" value="1"/>
</dbReference>
<accession>A0A9W6D2G9</accession>
<keyword evidence="1" id="KW-0677">Repeat</keyword>
<proteinExistence type="predicted"/>
<dbReference type="RefSeq" id="WP_281885693.1">
    <property type="nucleotide sequence ID" value="NZ_BSDP01000001.1"/>
</dbReference>
<reference evidence="5" key="1">
    <citation type="submission" date="2022-12" db="EMBL/GenBank/DDBJ databases">
        <title>Reference genome sequencing for broad-spectrum identification of bacterial and archaeal isolates by mass spectrometry.</title>
        <authorList>
            <person name="Sekiguchi Y."/>
            <person name="Tourlousse D.M."/>
        </authorList>
    </citation>
    <scope>NUCLEOTIDE SEQUENCE</scope>
    <source>
        <strain evidence="5">14</strain>
    </source>
</reference>
<dbReference type="Gene3D" id="1.25.40.20">
    <property type="entry name" value="Ankyrin repeat-containing domain"/>
    <property type="match status" value="1"/>
</dbReference>
<evidence type="ECO:0000313" key="6">
    <source>
        <dbReference type="Proteomes" id="UP001144396"/>
    </source>
</evidence>
<feature type="region of interest" description="Disordered" evidence="4">
    <location>
        <begin position="97"/>
        <end position="119"/>
    </location>
</feature>
<comment type="caution">
    <text evidence="5">The sequence shown here is derived from an EMBL/GenBank/DDBJ whole genome shotgun (WGS) entry which is preliminary data.</text>
</comment>
<keyword evidence="2 3" id="KW-0040">ANK repeat</keyword>